<dbReference type="InterPro" id="IPR011055">
    <property type="entry name" value="Dup_hybrid_motif"/>
</dbReference>
<dbReference type="RefSeq" id="WP_203010181.1">
    <property type="nucleotide sequence ID" value="NZ_JADWYU010000103.1"/>
</dbReference>
<dbReference type="PANTHER" id="PTHR21666">
    <property type="entry name" value="PEPTIDASE-RELATED"/>
    <property type="match status" value="1"/>
</dbReference>
<feature type="region of interest" description="Disordered" evidence="2">
    <location>
        <begin position="200"/>
        <end position="238"/>
    </location>
</feature>
<comment type="caution">
    <text evidence="4">The sequence shown here is derived from an EMBL/GenBank/DDBJ whole genome shotgun (WGS) entry which is preliminary data.</text>
</comment>
<proteinExistence type="predicted"/>
<feature type="compositionally biased region" description="Pro residues" evidence="2">
    <location>
        <begin position="1"/>
        <end position="11"/>
    </location>
</feature>
<dbReference type="Gene3D" id="2.70.70.10">
    <property type="entry name" value="Glucose Permease (Domain IIA)"/>
    <property type="match status" value="1"/>
</dbReference>
<feature type="domain" description="M23ase beta-sheet core" evidence="3">
    <location>
        <begin position="84"/>
        <end position="177"/>
    </location>
</feature>
<name>A0A937REQ0_9ACTN</name>
<evidence type="ECO:0000256" key="1">
    <source>
        <dbReference type="ARBA" id="ARBA00022729"/>
    </source>
</evidence>
<dbReference type="GO" id="GO:0004222">
    <property type="term" value="F:metalloendopeptidase activity"/>
    <property type="evidence" value="ECO:0007669"/>
    <property type="project" value="TreeGrafter"/>
</dbReference>
<dbReference type="Proteomes" id="UP000604475">
    <property type="component" value="Unassembled WGS sequence"/>
</dbReference>
<evidence type="ECO:0000256" key="2">
    <source>
        <dbReference type="SAM" id="MobiDB-lite"/>
    </source>
</evidence>
<feature type="compositionally biased region" description="Low complexity" evidence="2">
    <location>
        <begin position="12"/>
        <end position="25"/>
    </location>
</feature>
<organism evidence="4 5">
    <name type="scientific">Frankia nepalensis</name>
    <dbReference type="NCBI Taxonomy" id="1836974"/>
    <lineage>
        <taxon>Bacteria</taxon>
        <taxon>Bacillati</taxon>
        <taxon>Actinomycetota</taxon>
        <taxon>Actinomycetes</taxon>
        <taxon>Frankiales</taxon>
        <taxon>Frankiaceae</taxon>
        <taxon>Frankia</taxon>
    </lineage>
</organism>
<feature type="region of interest" description="Disordered" evidence="2">
    <location>
        <begin position="1"/>
        <end position="61"/>
    </location>
</feature>
<dbReference type="PANTHER" id="PTHR21666:SF289">
    <property type="entry name" value="L-ALA--D-GLU ENDOPEPTIDASE"/>
    <property type="match status" value="1"/>
</dbReference>
<dbReference type="SUPFAM" id="SSF51261">
    <property type="entry name" value="Duplicated hybrid motif"/>
    <property type="match status" value="1"/>
</dbReference>
<keyword evidence="5" id="KW-1185">Reference proteome</keyword>
<gene>
    <name evidence="4" type="ORF">I7412_16100</name>
</gene>
<feature type="compositionally biased region" description="Low complexity" evidence="2">
    <location>
        <begin position="35"/>
        <end position="61"/>
    </location>
</feature>
<evidence type="ECO:0000313" key="4">
    <source>
        <dbReference type="EMBL" id="MBL7628647.1"/>
    </source>
</evidence>
<dbReference type="Pfam" id="PF01551">
    <property type="entry name" value="Peptidase_M23"/>
    <property type="match status" value="1"/>
</dbReference>
<evidence type="ECO:0000313" key="5">
    <source>
        <dbReference type="Proteomes" id="UP000604475"/>
    </source>
</evidence>
<dbReference type="AlphaFoldDB" id="A0A937REQ0"/>
<dbReference type="EMBL" id="JAEACQ010000193">
    <property type="protein sequence ID" value="MBL7628647.1"/>
    <property type="molecule type" value="Genomic_DNA"/>
</dbReference>
<keyword evidence="1" id="KW-0732">Signal</keyword>
<dbReference type="InterPro" id="IPR016047">
    <property type="entry name" value="M23ase_b-sheet_dom"/>
</dbReference>
<protein>
    <submittedName>
        <fullName evidence="4">M23 family metallopeptidase</fullName>
    </submittedName>
</protein>
<accession>A0A937REQ0</accession>
<dbReference type="CDD" id="cd12797">
    <property type="entry name" value="M23_peptidase"/>
    <property type="match status" value="1"/>
</dbReference>
<sequence>MPSPPTPPTATLPPTATASPVVAPTGEQGPGGDARAGATAGLAAAEAGPGDDPAADPARWRAPLDGPLLARRPFQPPRAPYGAGHRGVDLAAPVGALVRAAGDGVVSYAGVLAGRGVVAVTHGPLRTTYEPLTVLVTAGQRVTAGTPLGRLAPGHQGCAPAPCLHWGLRRGADYLSPLALLLPLPPRLLPLQARPGTGVAAARPARGDAGRPPLGLGDQARGCARSKAERSRSGVTWV</sequence>
<dbReference type="InterPro" id="IPR050570">
    <property type="entry name" value="Cell_wall_metabolism_enzyme"/>
</dbReference>
<reference evidence="4" key="1">
    <citation type="submission" date="2020-12" db="EMBL/GenBank/DDBJ databases">
        <title>Genomic characterization of non-nitrogen-fixing Frankia strains.</title>
        <authorList>
            <person name="Carlos-Shanley C."/>
            <person name="Guerra T."/>
            <person name="Hahn D."/>
        </authorList>
    </citation>
    <scope>NUCLEOTIDE SEQUENCE</scope>
    <source>
        <strain evidence="4">CN6</strain>
    </source>
</reference>
<evidence type="ECO:0000259" key="3">
    <source>
        <dbReference type="Pfam" id="PF01551"/>
    </source>
</evidence>